<dbReference type="EMBL" id="CM046388">
    <property type="protein sequence ID" value="KAI8570136.1"/>
    <property type="molecule type" value="Genomic_DNA"/>
</dbReference>
<reference evidence="1" key="1">
    <citation type="submission" date="2022-02" db="EMBL/GenBank/DDBJ databases">
        <title>Plant Genome Project.</title>
        <authorList>
            <person name="Zhang R.-G."/>
        </authorList>
    </citation>
    <scope>NUCLEOTIDE SEQUENCE</scope>
    <source>
        <strain evidence="1">AT1</strain>
    </source>
</reference>
<comment type="caution">
    <text evidence="1">The sequence shown here is derived from an EMBL/GenBank/DDBJ whole genome shotgun (WGS) entry which is preliminary data.</text>
</comment>
<dbReference type="Proteomes" id="UP001062846">
    <property type="component" value="Chromosome 1"/>
</dbReference>
<accession>A0ACC0PY77</accession>
<sequence length="114" mass="13250">MSRVAGKAYASAGVPNFVGPFIYPIFLCIFKDKYTRQVLIFRFNSVIYCRFGVQFWNIRGLDMIDLSPCQGLDRILDIDSVIKSAPRLLLQERRELWKEVSAYENRTQSMCMVI</sequence>
<organism evidence="1 2">
    <name type="scientific">Rhododendron molle</name>
    <name type="common">Chinese azalea</name>
    <name type="synonym">Azalea mollis</name>
    <dbReference type="NCBI Taxonomy" id="49168"/>
    <lineage>
        <taxon>Eukaryota</taxon>
        <taxon>Viridiplantae</taxon>
        <taxon>Streptophyta</taxon>
        <taxon>Embryophyta</taxon>
        <taxon>Tracheophyta</taxon>
        <taxon>Spermatophyta</taxon>
        <taxon>Magnoliopsida</taxon>
        <taxon>eudicotyledons</taxon>
        <taxon>Gunneridae</taxon>
        <taxon>Pentapetalae</taxon>
        <taxon>asterids</taxon>
        <taxon>Ericales</taxon>
        <taxon>Ericaceae</taxon>
        <taxon>Ericoideae</taxon>
        <taxon>Rhodoreae</taxon>
        <taxon>Rhododendron</taxon>
    </lineage>
</organism>
<gene>
    <name evidence="1" type="ORF">RHMOL_Rhmol01G0010300</name>
</gene>
<proteinExistence type="predicted"/>
<keyword evidence="2" id="KW-1185">Reference proteome</keyword>
<protein>
    <submittedName>
        <fullName evidence="1">Uncharacterized protein</fullName>
    </submittedName>
</protein>
<name>A0ACC0PY77_RHOML</name>
<evidence type="ECO:0000313" key="1">
    <source>
        <dbReference type="EMBL" id="KAI8570136.1"/>
    </source>
</evidence>
<evidence type="ECO:0000313" key="2">
    <source>
        <dbReference type="Proteomes" id="UP001062846"/>
    </source>
</evidence>